<keyword evidence="3" id="KW-1185">Reference proteome</keyword>
<reference evidence="2 3" key="1">
    <citation type="submission" date="2022-05" db="EMBL/GenBank/DDBJ databases">
        <authorList>
            <consortium name="Genoscope - CEA"/>
            <person name="William W."/>
        </authorList>
    </citation>
    <scope>NUCLEOTIDE SEQUENCE [LARGE SCALE GENOMIC DNA]</scope>
</reference>
<dbReference type="PANTHER" id="PTHR46844:SF1">
    <property type="entry name" value="SLR5058 PROTEIN"/>
    <property type="match status" value="1"/>
</dbReference>
<dbReference type="Pfam" id="PF18738">
    <property type="entry name" value="HEPN_DZIP3"/>
    <property type="match status" value="1"/>
</dbReference>
<dbReference type="EMBL" id="CALNXK010000033">
    <property type="protein sequence ID" value="CAH3119479.1"/>
    <property type="molecule type" value="Genomic_DNA"/>
</dbReference>
<organism evidence="2 3">
    <name type="scientific">Porites lobata</name>
    <dbReference type="NCBI Taxonomy" id="104759"/>
    <lineage>
        <taxon>Eukaryota</taxon>
        <taxon>Metazoa</taxon>
        <taxon>Cnidaria</taxon>
        <taxon>Anthozoa</taxon>
        <taxon>Hexacorallia</taxon>
        <taxon>Scleractinia</taxon>
        <taxon>Fungiina</taxon>
        <taxon>Poritidae</taxon>
        <taxon>Porites</taxon>
    </lineage>
</organism>
<sequence length="230" mass="25812">MAAALDPDDVLRSTDGKANFQRLARLLISGGTALFREIFDNIHPPSNFPLVLSNPAIQKQLKAAKLTKPQWDCLYPYPGGYGKSVDFDVTLLFRLLRTICNLSPPPTGWDVLPTSSDVSLTADFARIKYYRNSIFGHVNQCMEIPDGKFLILWQEIGDALVRIAGQIGHSTKTAWQTSVDNFLRDPLTPDDDRNAKELERWYMNDMDIKKSMEALKVTTLEGINATHKGI</sequence>
<evidence type="ECO:0000259" key="1">
    <source>
        <dbReference type="Pfam" id="PF18738"/>
    </source>
</evidence>
<dbReference type="PANTHER" id="PTHR46844">
    <property type="entry name" value="SLR5058 PROTEIN"/>
    <property type="match status" value="1"/>
</dbReference>
<dbReference type="InterPro" id="IPR041249">
    <property type="entry name" value="HEPN_DZIP3"/>
</dbReference>
<feature type="non-terminal residue" evidence="2">
    <location>
        <position position="230"/>
    </location>
</feature>
<evidence type="ECO:0000313" key="2">
    <source>
        <dbReference type="EMBL" id="CAH3119479.1"/>
    </source>
</evidence>
<feature type="domain" description="DZIP3-like HEPN" evidence="1">
    <location>
        <begin position="52"/>
        <end position="190"/>
    </location>
</feature>
<comment type="caution">
    <text evidence="2">The sequence shown here is derived from an EMBL/GenBank/DDBJ whole genome shotgun (WGS) entry which is preliminary data.</text>
</comment>
<name>A0ABN8NSS5_9CNID</name>
<proteinExistence type="predicted"/>
<protein>
    <recommendedName>
        <fullName evidence="1">DZIP3-like HEPN domain-containing protein</fullName>
    </recommendedName>
</protein>
<gene>
    <name evidence="2" type="ORF">PLOB_00027369</name>
</gene>
<dbReference type="Proteomes" id="UP001159405">
    <property type="component" value="Unassembled WGS sequence"/>
</dbReference>
<evidence type="ECO:0000313" key="3">
    <source>
        <dbReference type="Proteomes" id="UP001159405"/>
    </source>
</evidence>
<accession>A0ABN8NSS5</accession>